<evidence type="ECO:0000313" key="3">
    <source>
        <dbReference type="Proteomes" id="UP000290106"/>
    </source>
</evidence>
<dbReference type="EMBL" id="SDKC01000002">
    <property type="protein sequence ID" value="RXS72563.1"/>
    <property type="molecule type" value="Genomic_DNA"/>
</dbReference>
<gene>
    <name evidence="2" type="ORF">ETP43_16425</name>
</gene>
<dbReference type="AlphaFoldDB" id="A0A4Q1RD47"/>
<keyword evidence="3" id="KW-1185">Reference proteome</keyword>
<proteinExistence type="predicted"/>
<name>A0A4Q1RD47_9FIRM</name>
<comment type="caution">
    <text evidence="2">The sequence shown here is derived from an EMBL/GenBank/DDBJ whole genome shotgun (WGS) entry which is preliminary data.</text>
</comment>
<reference evidence="2 3" key="1">
    <citation type="submission" date="2019-01" db="EMBL/GenBank/DDBJ databases">
        <title>Blautia sp. nov. KGMB01111 isolated human feces.</title>
        <authorList>
            <person name="Park J.-E."/>
            <person name="Kim J.-S."/>
            <person name="Park S.-H."/>
        </authorList>
    </citation>
    <scope>NUCLEOTIDE SEQUENCE [LARGE SCALE GENOMIC DNA]</scope>
    <source>
        <strain evidence="2 3">KGMB01111</strain>
    </source>
</reference>
<keyword evidence="1" id="KW-0812">Transmembrane</keyword>
<organism evidence="2 3">
    <name type="scientific">Blautia faecicola</name>
    <dbReference type="NCBI Taxonomy" id="2509240"/>
    <lineage>
        <taxon>Bacteria</taxon>
        <taxon>Bacillati</taxon>
        <taxon>Bacillota</taxon>
        <taxon>Clostridia</taxon>
        <taxon>Lachnospirales</taxon>
        <taxon>Lachnospiraceae</taxon>
        <taxon>Blautia</taxon>
    </lineage>
</organism>
<keyword evidence="1" id="KW-0472">Membrane</keyword>
<evidence type="ECO:0000256" key="1">
    <source>
        <dbReference type="SAM" id="Phobius"/>
    </source>
</evidence>
<feature type="transmembrane region" description="Helical" evidence="1">
    <location>
        <begin position="35"/>
        <end position="56"/>
    </location>
</feature>
<accession>A0A4Q1RD47</accession>
<evidence type="ECO:0000313" key="2">
    <source>
        <dbReference type="EMBL" id="RXS72563.1"/>
    </source>
</evidence>
<keyword evidence="1" id="KW-1133">Transmembrane helix</keyword>
<protein>
    <submittedName>
        <fullName evidence="2">Uncharacterized protein</fullName>
    </submittedName>
</protein>
<dbReference type="Proteomes" id="UP000290106">
    <property type="component" value="Unassembled WGS sequence"/>
</dbReference>
<sequence>MGSWVYDVTACCICVLGICFPPVLSVFFPYFSDYRWVYLLFIIRSAVLFCFSTRHFGRAAKQIFRKLG</sequence>